<keyword evidence="3" id="KW-1185">Reference proteome</keyword>
<name>A0A926INY9_9BACT</name>
<sequence length="118" mass="13122">MKNKIAFLLIAAGLLLSNSLWASVLYDEPVEFIDIFEDEDDPSLPIIIVCSNPEVNVNLTDSNLHLSFAKLQEELTVIIKEKETGKIIGKESYSGVADIILNTILPDGKNYTVQLKMK</sequence>
<evidence type="ECO:0000313" key="2">
    <source>
        <dbReference type="EMBL" id="MBC8592739.1"/>
    </source>
</evidence>
<evidence type="ECO:0000256" key="1">
    <source>
        <dbReference type="SAM" id="SignalP"/>
    </source>
</evidence>
<feature type="signal peptide" evidence="1">
    <location>
        <begin position="1"/>
        <end position="22"/>
    </location>
</feature>
<dbReference type="RefSeq" id="WP_262433911.1">
    <property type="nucleotide sequence ID" value="NZ_JACRTF010000001.1"/>
</dbReference>
<feature type="chain" id="PRO_5038701250" evidence="1">
    <location>
        <begin position="23"/>
        <end position="118"/>
    </location>
</feature>
<dbReference type="Proteomes" id="UP000651085">
    <property type="component" value="Unassembled WGS sequence"/>
</dbReference>
<dbReference type="EMBL" id="JACRTF010000001">
    <property type="protein sequence ID" value="MBC8592739.1"/>
    <property type="molecule type" value="Genomic_DNA"/>
</dbReference>
<protein>
    <submittedName>
        <fullName evidence="2">Uncharacterized protein</fullName>
    </submittedName>
</protein>
<reference evidence="2" key="1">
    <citation type="submission" date="2020-08" db="EMBL/GenBank/DDBJ databases">
        <title>Genome public.</title>
        <authorList>
            <person name="Liu C."/>
            <person name="Sun Q."/>
        </authorList>
    </citation>
    <scope>NUCLEOTIDE SEQUENCE</scope>
    <source>
        <strain evidence="2">N12</strain>
    </source>
</reference>
<comment type="caution">
    <text evidence="2">The sequence shown here is derived from an EMBL/GenBank/DDBJ whole genome shotgun (WGS) entry which is preliminary data.</text>
</comment>
<evidence type="ECO:0000313" key="3">
    <source>
        <dbReference type="Proteomes" id="UP000651085"/>
    </source>
</evidence>
<gene>
    <name evidence="2" type="ORF">H8744_05635</name>
</gene>
<keyword evidence="1" id="KW-0732">Signal</keyword>
<dbReference type="AlphaFoldDB" id="A0A926INY9"/>
<accession>A0A926INY9</accession>
<proteinExistence type="predicted"/>
<organism evidence="2 3">
    <name type="scientific">Jilunia laotingensis</name>
    <dbReference type="NCBI Taxonomy" id="2763675"/>
    <lineage>
        <taxon>Bacteria</taxon>
        <taxon>Pseudomonadati</taxon>
        <taxon>Bacteroidota</taxon>
        <taxon>Bacteroidia</taxon>
        <taxon>Bacteroidales</taxon>
        <taxon>Bacteroidaceae</taxon>
        <taxon>Jilunia</taxon>
    </lineage>
</organism>